<protein>
    <submittedName>
        <fullName evidence="10">Cytochrome P450 2J6-like</fullName>
    </submittedName>
</protein>
<feature type="signal peptide" evidence="8">
    <location>
        <begin position="1"/>
        <end position="23"/>
    </location>
</feature>
<keyword evidence="7" id="KW-0503">Monooxygenase</keyword>
<dbReference type="FunFam" id="1.10.630.10:FF:000176">
    <property type="entry name" value="Uncharacterized protein"/>
    <property type="match status" value="1"/>
</dbReference>
<sequence>MLDLSTIVTLLFLCYLVGEIVKAQRKTQQYPPGPAAIPILGCLWRLKFFQLERDMLTEVAKSHGDIFTLWFGPSPVVILNGFQAVKDGLTTHPEDVAGRPVTPFFRAMANNKGLLLATGSTWRNQRRFSLITLKSLGLGKMRLEYQIQEEARHLVENFMNAKGKPVNPSFALTLAVSNVVCAVVFGHRFSSDDKTFHHLLEAMECVFKFGGSRCHNLYDCFPWVMRRLPGPHKKTLSCCESVRSFIRKEISIHQSRGASEELLDFIHCYLAQIEKSKDQPKPTYDEHNMIQSIFDLFLGGTETSSTTLYWALLYMVAYPDVQEKVQKEIEATVAPCQTIRYEDRKNLPYTNAVIHEVQRFSNIVSIGIPRLCVKDTMIRQFPIKRGTIILPNIASALMDPNEWETPREFNPSHFLDRDGKFTCREAFIPFSIGHRLCLGEHLAKTELFIFFSNLLKAFTFHLPEGVKAVNLEPVLGGTLQPHYFEICAEPRQVLCG</sequence>
<evidence type="ECO:0000313" key="9">
    <source>
        <dbReference type="Proteomes" id="UP001190640"/>
    </source>
</evidence>
<comment type="cofactor">
    <cofactor evidence="1 6">
        <name>heme</name>
        <dbReference type="ChEBI" id="CHEBI:30413"/>
    </cofactor>
</comment>
<dbReference type="GO" id="GO:0006082">
    <property type="term" value="P:organic acid metabolic process"/>
    <property type="evidence" value="ECO:0007669"/>
    <property type="project" value="TreeGrafter"/>
</dbReference>
<evidence type="ECO:0000313" key="10">
    <source>
        <dbReference type="RefSeq" id="XP_054839754.1"/>
    </source>
</evidence>
<dbReference type="RefSeq" id="XP_054839754.1">
    <property type="nucleotide sequence ID" value="XM_054983779.1"/>
</dbReference>
<dbReference type="GO" id="GO:0005506">
    <property type="term" value="F:iron ion binding"/>
    <property type="evidence" value="ECO:0007669"/>
    <property type="project" value="InterPro"/>
</dbReference>
<accession>A0AA97JML2</accession>
<feature type="binding site" description="axial binding residue" evidence="6">
    <location>
        <position position="437"/>
    </location>
    <ligand>
        <name>heme</name>
        <dbReference type="ChEBI" id="CHEBI:30413"/>
    </ligand>
    <ligandPart>
        <name>Fe</name>
        <dbReference type="ChEBI" id="CHEBI:18248"/>
    </ligandPart>
</feature>
<dbReference type="PANTHER" id="PTHR24300:SF411">
    <property type="entry name" value="CYTOCHROME P450, FAMILY 2, SUBFAMILY AB, POLYPEPTIDE 4-RELATED"/>
    <property type="match status" value="1"/>
</dbReference>
<evidence type="ECO:0000256" key="2">
    <source>
        <dbReference type="ARBA" id="ARBA00010617"/>
    </source>
</evidence>
<dbReference type="GO" id="GO:0020037">
    <property type="term" value="F:heme binding"/>
    <property type="evidence" value="ECO:0007669"/>
    <property type="project" value="InterPro"/>
</dbReference>
<evidence type="ECO:0000256" key="8">
    <source>
        <dbReference type="SAM" id="SignalP"/>
    </source>
</evidence>
<evidence type="ECO:0000256" key="1">
    <source>
        <dbReference type="ARBA" id="ARBA00001971"/>
    </source>
</evidence>
<dbReference type="KEGG" id="emc:129332570"/>
<name>A0AA97JML2_EUBMA</name>
<dbReference type="PRINTS" id="PR00385">
    <property type="entry name" value="P450"/>
</dbReference>
<dbReference type="InterPro" id="IPR050182">
    <property type="entry name" value="Cytochrome_P450_fam2"/>
</dbReference>
<keyword evidence="4 6" id="KW-0479">Metal-binding</keyword>
<comment type="similarity">
    <text evidence="2 7">Belongs to the cytochrome P450 family.</text>
</comment>
<evidence type="ECO:0000256" key="6">
    <source>
        <dbReference type="PIRSR" id="PIRSR602401-1"/>
    </source>
</evidence>
<keyword evidence="8" id="KW-0732">Signal</keyword>
<dbReference type="GO" id="GO:0016712">
    <property type="term" value="F:oxidoreductase activity, acting on paired donors, with incorporation or reduction of molecular oxygen, reduced flavin or flavoprotein as one donor, and incorporation of one atom of oxygen"/>
    <property type="evidence" value="ECO:0007669"/>
    <property type="project" value="TreeGrafter"/>
</dbReference>
<dbReference type="InterPro" id="IPR017972">
    <property type="entry name" value="Cyt_P450_CS"/>
</dbReference>
<dbReference type="InterPro" id="IPR002401">
    <property type="entry name" value="Cyt_P450_E_grp-I"/>
</dbReference>
<dbReference type="Gene3D" id="1.10.630.10">
    <property type="entry name" value="Cytochrome P450"/>
    <property type="match status" value="1"/>
</dbReference>
<dbReference type="SUPFAM" id="SSF48264">
    <property type="entry name" value="Cytochrome P450"/>
    <property type="match status" value="1"/>
</dbReference>
<dbReference type="GeneID" id="129332570"/>
<dbReference type="GO" id="GO:0005737">
    <property type="term" value="C:cytoplasm"/>
    <property type="evidence" value="ECO:0007669"/>
    <property type="project" value="TreeGrafter"/>
</dbReference>
<evidence type="ECO:0000256" key="3">
    <source>
        <dbReference type="ARBA" id="ARBA00022617"/>
    </source>
</evidence>
<keyword evidence="5 6" id="KW-0408">Iron</keyword>
<evidence type="ECO:0000256" key="4">
    <source>
        <dbReference type="ARBA" id="ARBA00022723"/>
    </source>
</evidence>
<keyword evidence="3 6" id="KW-0349">Heme</keyword>
<dbReference type="PANTHER" id="PTHR24300">
    <property type="entry name" value="CYTOCHROME P450 508A4-RELATED"/>
    <property type="match status" value="1"/>
</dbReference>
<organism evidence="9 10">
    <name type="scientific">Eublepharis macularius</name>
    <name type="common">Leopard gecko</name>
    <name type="synonym">Cyrtodactylus macularius</name>
    <dbReference type="NCBI Taxonomy" id="481883"/>
    <lineage>
        <taxon>Eukaryota</taxon>
        <taxon>Metazoa</taxon>
        <taxon>Chordata</taxon>
        <taxon>Craniata</taxon>
        <taxon>Vertebrata</taxon>
        <taxon>Euteleostomi</taxon>
        <taxon>Lepidosauria</taxon>
        <taxon>Squamata</taxon>
        <taxon>Bifurcata</taxon>
        <taxon>Gekkota</taxon>
        <taxon>Eublepharidae</taxon>
        <taxon>Eublepharinae</taxon>
        <taxon>Eublepharis</taxon>
    </lineage>
</organism>
<evidence type="ECO:0000256" key="5">
    <source>
        <dbReference type="ARBA" id="ARBA00023004"/>
    </source>
</evidence>
<reference evidence="10" key="1">
    <citation type="submission" date="2025-08" db="UniProtKB">
        <authorList>
            <consortium name="RefSeq"/>
        </authorList>
    </citation>
    <scope>IDENTIFICATION</scope>
    <source>
        <tissue evidence="10">Blood</tissue>
    </source>
</reference>
<gene>
    <name evidence="10" type="primary">LOC129332570</name>
</gene>
<feature type="chain" id="PRO_5041732007" evidence="8">
    <location>
        <begin position="24"/>
        <end position="496"/>
    </location>
</feature>
<dbReference type="PROSITE" id="PS00086">
    <property type="entry name" value="CYTOCHROME_P450"/>
    <property type="match status" value="1"/>
</dbReference>
<dbReference type="InterPro" id="IPR036396">
    <property type="entry name" value="Cyt_P450_sf"/>
</dbReference>
<keyword evidence="7" id="KW-0560">Oxidoreductase</keyword>
<dbReference type="InterPro" id="IPR001128">
    <property type="entry name" value="Cyt_P450"/>
</dbReference>
<dbReference type="GO" id="GO:0006805">
    <property type="term" value="P:xenobiotic metabolic process"/>
    <property type="evidence" value="ECO:0007669"/>
    <property type="project" value="TreeGrafter"/>
</dbReference>
<dbReference type="Proteomes" id="UP001190640">
    <property type="component" value="Chromosome 6"/>
</dbReference>
<dbReference type="Pfam" id="PF00067">
    <property type="entry name" value="p450"/>
    <property type="match status" value="1"/>
</dbReference>
<evidence type="ECO:0000256" key="7">
    <source>
        <dbReference type="RuleBase" id="RU000461"/>
    </source>
</evidence>
<dbReference type="PRINTS" id="PR00463">
    <property type="entry name" value="EP450I"/>
</dbReference>
<dbReference type="AlphaFoldDB" id="A0AA97JML2"/>
<keyword evidence="9" id="KW-1185">Reference proteome</keyword>
<proteinExistence type="inferred from homology"/>